<dbReference type="AlphaFoldDB" id="A0A7S4N869"/>
<dbReference type="EMBL" id="HBKQ01047286">
    <property type="protein sequence ID" value="CAE2272071.1"/>
    <property type="molecule type" value="Transcribed_RNA"/>
</dbReference>
<accession>A0A7S4N869</accession>
<proteinExistence type="predicted"/>
<sequence>MHCETYFNMRCLAIYAVFSSLLAFIWPVAAFPSYAGVGKKTSTLPSTRIRLALASGVLATPAEGDQNGDLGGWLFESCYGGVEEEAFLQCVTVEGALHDCKKEALRIYHKWGVVRIPDTLNADEVFELLGEGKKLGLRRNAYGQLSRSDRFTQWLGADGIESEPEYRGQGPRTVAVLDGGKGSTEYARKPLWQQVSDSLGLIPSESDFRKPIWRQVSDSLGFSNVGLAEIVVSKSGGEAQDWHFDGAGVTLQVALVDINEEQGPTEVLPRPLSSEYVSCMTDSDASISDRLTSNAIHRPAYDLCTIGLVALWSVIRPLLDVKRARFVIEHIGLPPPVVRLLAPLGVATLYNAAMVHRGGQNKDTANRPILAVHMRGAGDYGPAAIPEKAS</sequence>
<reference evidence="1" key="1">
    <citation type="submission" date="2021-01" db="EMBL/GenBank/DDBJ databases">
        <authorList>
            <person name="Corre E."/>
            <person name="Pelletier E."/>
            <person name="Niang G."/>
            <person name="Scheremetjew M."/>
            <person name="Finn R."/>
            <person name="Kale V."/>
            <person name="Holt S."/>
            <person name="Cochrane G."/>
            <person name="Meng A."/>
            <person name="Brown T."/>
            <person name="Cohen L."/>
        </authorList>
    </citation>
    <scope>NUCLEOTIDE SEQUENCE</scope>
    <source>
        <strain evidence="1">Isolate 1302-5</strain>
    </source>
</reference>
<name>A0A7S4N869_9STRA</name>
<gene>
    <name evidence="1" type="ORF">OAUR00152_LOCUS32624</name>
</gene>
<protein>
    <submittedName>
        <fullName evidence="1">Uncharacterized protein</fullName>
    </submittedName>
</protein>
<organism evidence="1">
    <name type="scientific">Odontella aurita</name>
    <dbReference type="NCBI Taxonomy" id="265563"/>
    <lineage>
        <taxon>Eukaryota</taxon>
        <taxon>Sar</taxon>
        <taxon>Stramenopiles</taxon>
        <taxon>Ochrophyta</taxon>
        <taxon>Bacillariophyta</taxon>
        <taxon>Mediophyceae</taxon>
        <taxon>Biddulphiophycidae</taxon>
        <taxon>Eupodiscales</taxon>
        <taxon>Odontellaceae</taxon>
        <taxon>Odontella</taxon>
    </lineage>
</organism>
<dbReference type="Gene3D" id="2.60.120.620">
    <property type="entry name" value="q2cbj1_9rhob like domain"/>
    <property type="match status" value="1"/>
</dbReference>
<evidence type="ECO:0000313" key="1">
    <source>
        <dbReference type="EMBL" id="CAE2272071.1"/>
    </source>
</evidence>
<dbReference type="SUPFAM" id="SSF51197">
    <property type="entry name" value="Clavaminate synthase-like"/>
    <property type="match status" value="1"/>
</dbReference>